<dbReference type="Proteomes" id="UP000234474">
    <property type="component" value="Unassembled WGS sequence"/>
</dbReference>
<dbReference type="AlphaFoldDB" id="A0A2I1CEB5"/>
<protein>
    <submittedName>
        <fullName evidence="2">Uncharacterized protein</fullName>
    </submittedName>
</protein>
<sequence length="63" mass="7443">MQPLTTSPQLEYHPYRRSRPTANSTKPQSSSPPSPQTHHEPYHRPPCRRRPQPLHIFYNADIR</sequence>
<dbReference type="RefSeq" id="XP_024684549.1">
    <property type="nucleotide sequence ID" value="XM_024827081.1"/>
</dbReference>
<keyword evidence="3" id="KW-1185">Reference proteome</keyword>
<dbReference type="VEuPathDB" id="FungiDB:P174DRAFT_440563"/>
<accession>A0A2I1CEB5</accession>
<feature type="region of interest" description="Disordered" evidence="1">
    <location>
        <begin position="1"/>
        <end position="63"/>
    </location>
</feature>
<feature type="non-terminal residue" evidence="2">
    <location>
        <position position="63"/>
    </location>
</feature>
<reference evidence="3" key="1">
    <citation type="journal article" date="2018" name="Proc. Natl. Acad. Sci. U.S.A.">
        <title>Linking secondary metabolites to gene clusters through genome sequencing of six diverse Aspergillus species.</title>
        <authorList>
            <person name="Kaerboelling I."/>
            <person name="Vesth T.C."/>
            <person name="Frisvad J.C."/>
            <person name="Nybo J.L."/>
            <person name="Theobald S."/>
            <person name="Kuo A."/>
            <person name="Bowyer P."/>
            <person name="Matsuda Y."/>
            <person name="Mondo S."/>
            <person name="Lyhne E.K."/>
            <person name="Kogle M.E."/>
            <person name="Clum A."/>
            <person name="Lipzen A."/>
            <person name="Salamov A."/>
            <person name="Ngan C.Y."/>
            <person name="Daum C."/>
            <person name="Chiniquy J."/>
            <person name="Barry K."/>
            <person name="LaButti K."/>
            <person name="Haridas S."/>
            <person name="Simmons B.A."/>
            <person name="Magnuson J.K."/>
            <person name="Mortensen U.H."/>
            <person name="Larsen T.O."/>
            <person name="Grigoriev I.V."/>
            <person name="Baker S.E."/>
            <person name="Andersen M.R."/>
        </authorList>
    </citation>
    <scope>NUCLEOTIDE SEQUENCE [LARGE SCALE GENOMIC DNA]</scope>
    <source>
        <strain evidence="3">IBT 16806</strain>
    </source>
</reference>
<dbReference type="EMBL" id="MSZS01000003">
    <property type="protein sequence ID" value="PKX95954.1"/>
    <property type="molecule type" value="Genomic_DNA"/>
</dbReference>
<dbReference type="GeneID" id="36534406"/>
<evidence type="ECO:0000313" key="3">
    <source>
        <dbReference type="Proteomes" id="UP000234474"/>
    </source>
</evidence>
<comment type="caution">
    <text evidence="2">The sequence shown here is derived from an EMBL/GenBank/DDBJ whole genome shotgun (WGS) entry which is preliminary data.</text>
</comment>
<evidence type="ECO:0000313" key="2">
    <source>
        <dbReference type="EMBL" id="PKX95954.1"/>
    </source>
</evidence>
<proteinExistence type="predicted"/>
<gene>
    <name evidence="2" type="ORF">P174DRAFT_440563</name>
</gene>
<name>A0A2I1CEB5_ASPN1</name>
<evidence type="ECO:0000256" key="1">
    <source>
        <dbReference type="SAM" id="MobiDB-lite"/>
    </source>
</evidence>
<organism evidence="2 3">
    <name type="scientific">Aspergillus novofumigatus (strain IBT 16806)</name>
    <dbReference type="NCBI Taxonomy" id="1392255"/>
    <lineage>
        <taxon>Eukaryota</taxon>
        <taxon>Fungi</taxon>
        <taxon>Dikarya</taxon>
        <taxon>Ascomycota</taxon>
        <taxon>Pezizomycotina</taxon>
        <taxon>Eurotiomycetes</taxon>
        <taxon>Eurotiomycetidae</taxon>
        <taxon>Eurotiales</taxon>
        <taxon>Aspergillaceae</taxon>
        <taxon>Aspergillus</taxon>
        <taxon>Aspergillus subgen. Fumigati</taxon>
    </lineage>
</organism>